<comment type="caution">
    <text evidence="3">The sequence shown here is derived from an EMBL/GenBank/DDBJ whole genome shotgun (WGS) entry which is preliminary data.</text>
</comment>
<dbReference type="AlphaFoldDB" id="A0ABD0Y354"/>
<dbReference type="Proteomes" id="UP001558652">
    <property type="component" value="Unassembled WGS sequence"/>
</dbReference>
<accession>A0ABD0Y354</accession>
<evidence type="ECO:0000313" key="3">
    <source>
        <dbReference type="EMBL" id="KAL1117085.1"/>
    </source>
</evidence>
<protein>
    <recommendedName>
        <fullName evidence="2">Selenoprotein P N-terminal domain-containing protein</fullName>
    </recommendedName>
</protein>
<dbReference type="Pfam" id="PF04592">
    <property type="entry name" value="SelP_N"/>
    <property type="match status" value="1"/>
</dbReference>
<keyword evidence="4" id="KW-1185">Reference proteome</keyword>
<reference evidence="3 4" key="1">
    <citation type="submission" date="2024-07" db="EMBL/GenBank/DDBJ databases">
        <title>Chromosome-level genome assembly of the water stick insect Ranatra chinensis (Heteroptera: Nepidae).</title>
        <authorList>
            <person name="Liu X."/>
        </authorList>
    </citation>
    <scope>NUCLEOTIDE SEQUENCE [LARGE SCALE GENOMIC DNA]</scope>
    <source>
        <strain evidence="3">Cailab_2021Rc</strain>
        <tissue evidence="3">Muscle</tissue>
    </source>
</reference>
<proteinExistence type="predicted"/>
<gene>
    <name evidence="3" type="ORF">AAG570_004413</name>
</gene>
<feature type="region of interest" description="Disordered" evidence="1">
    <location>
        <begin position="249"/>
        <end position="289"/>
    </location>
</feature>
<name>A0ABD0Y354_9HEMI</name>
<evidence type="ECO:0000313" key="4">
    <source>
        <dbReference type="Proteomes" id="UP001558652"/>
    </source>
</evidence>
<evidence type="ECO:0000256" key="1">
    <source>
        <dbReference type="SAM" id="MobiDB-lite"/>
    </source>
</evidence>
<sequence>MKNSEDVLIPGYVNLVYLSDSACDFCTKEIDKLHILYTALSRTNIDVKLIVSGSTNQPIEYEEFKTGDNMLWEMFGKSTGHALIFDRCGRFTYEIIRPWSSNSILLKAAITATYCDSPCGEVCPKIEHQLKTNQVQTSGIENSLRSNIPVYPKLVAGQKISNKLLYKEGKVPLKVVIRLPHTHEGKNKIFEHIEMMSDNKLYHGHIEEEDEEESGEIEDEYGYYLARDDRIDVLSQNYRGSKTRLHENRDILTDKSEDEEATNSNKIQRVKKSEGSRNESHRNANETNREMEFFFKELEELFHMQDPEDYEEGKQQFDYANQPDDYAEDEDIGSNETEIINKLFLHYSKLVNRILIGSC</sequence>
<dbReference type="EMBL" id="JBFDAA010000016">
    <property type="protein sequence ID" value="KAL1117085.1"/>
    <property type="molecule type" value="Genomic_DNA"/>
</dbReference>
<organism evidence="3 4">
    <name type="scientific">Ranatra chinensis</name>
    <dbReference type="NCBI Taxonomy" id="642074"/>
    <lineage>
        <taxon>Eukaryota</taxon>
        <taxon>Metazoa</taxon>
        <taxon>Ecdysozoa</taxon>
        <taxon>Arthropoda</taxon>
        <taxon>Hexapoda</taxon>
        <taxon>Insecta</taxon>
        <taxon>Pterygota</taxon>
        <taxon>Neoptera</taxon>
        <taxon>Paraneoptera</taxon>
        <taxon>Hemiptera</taxon>
        <taxon>Heteroptera</taxon>
        <taxon>Panheteroptera</taxon>
        <taxon>Nepomorpha</taxon>
        <taxon>Nepidae</taxon>
        <taxon>Ranatrinae</taxon>
        <taxon>Ranatra</taxon>
    </lineage>
</organism>
<feature type="compositionally biased region" description="Basic and acidic residues" evidence="1">
    <location>
        <begin position="271"/>
        <end position="289"/>
    </location>
</feature>
<feature type="domain" description="Selenoprotein P N-terminal" evidence="2">
    <location>
        <begin position="68"/>
        <end position="129"/>
    </location>
</feature>
<evidence type="ECO:0000259" key="2">
    <source>
        <dbReference type="Pfam" id="PF04592"/>
    </source>
</evidence>
<dbReference type="InterPro" id="IPR007671">
    <property type="entry name" value="Selenoprotein-P_N"/>
</dbReference>